<feature type="domain" description="HTH cro/C1-type" evidence="4">
    <location>
        <begin position="65"/>
        <end position="120"/>
    </location>
</feature>
<organism evidence="5 6">
    <name type="scientific">Nocardia aurantiaca</name>
    <dbReference type="NCBI Taxonomy" id="2675850"/>
    <lineage>
        <taxon>Bacteria</taxon>
        <taxon>Bacillati</taxon>
        <taxon>Actinomycetota</taxon>
        <taxon>Actinomycetes</taxon>
        <taxon>Mycobacteriales</taxon>
        <taxon>Nocardiaceae</taxon>
        <taxon>Nocardia</taxon>
    </lineage>
</organism>
<reference evidence="5 6" key="1">
    <citation type="submission" date="2019-11" db="EMBL/GenBank/DDBJ databases">
        <title>Nocardia sp. nov. CT2-14 isolated from soil.</title>
        <authorList>
            <person name="Kanchanasin P."/>
            <person name="Tanasupawat S."/>
            <person name="Yuki M."/>
            <person name="Kudo T."/>
        </authorList>
    </citation>
    <scope>NUCLEOTIDE SEQUENCE [LARGE SCALE GENOMIC DNA]</scope>
    <source>
        <strain evidence="5 6">CT2-14</strain>
    </source>
</reference>
<dbReference type="InterPro" id="IPR010982">
    <property type="entry name" value="Lambda_DNA-bd_dom_sf"/>
</dbReference>
<keyword evidence="3" id="KW-0804">Transcription</keyword>
<gene>
    <name evidence="5" type="ORF">GLP40_01300</name>
</gene>
<keyword evidence="2" id="KW-0238">DNA-binding</keyword>
<comment type="caution">
    <text evidence="5">The sequence shown here is derived from an EMBL/GenBank/DDBJ whole genome shotgun (WGS) entry which is preliminary data.</text>
</comment>
<dbReference type="Pfam" id="PF13560">
    <property type="entry name" value="HTH_31"/>
    <property type="match status" value="1"/>
</dbReference>
<dbReference type="Gene3D" id="1.10.260.40">
    <property type="entry name" value="lambda repressor-like DNA-binding domains"/>
    <property type="match status" value="1"/>
</dbReference>
<dbReference type="GO" id="GO:0003700">
    <property type="term" value="F:DNA-binding transcription factor activity"/>
    <property type="evidence" value="ECO:0007669"/>
    <property type="project" value="TreeGrafter"/>
</dbReference>
<dbReference type="EMBL" id="WMBB01000001">
    <property type="protein sequence ID" value="MTE11428.1"/>
    <property type="molecule type" value="Genomic_DNA"/>
</dbReference>
<evidence type="ECO:0000313" key="5">
    <source>
        <dbReference type="EMBL" id="MTE11428.1"/>
    </source>
</evidence>
<dbReference type="PANTHER" id="PTHR46797:SF23">
    <property type="entry name" value="HTH-TYPE TRANSCRIPTIONAL REGULATOR SUTR"/>
    <property type="match status" value="1"/>
</dbReference>
<dbReference type="Proteomes" id="UP000432464">
    <property type="component" value="Unassembled WGS sequence"/>
</dbReference>
<dbReference type="SMART" id="SM00530">
    <property type="entry name" value="HTH_XRE"/>
    <property type="match status" value="1"/>
</dbReference>
<keyword evidence="1" id="KW-0805">Transcription regulation</keyword>
<protein>
    <submittedName>
        <fullName evidence="5">Helix-turn-helix domain-containing protein</fullName>
    </submittedName>
</protein>
<dbReference type="CDD" id="cd00093">
    <property type="entry name" value="HTH_XRE"/>
    <property type="match status" value="1"/>
</dbReference>
<dbReference type="GO" id="GO:0005829">
    <property type="term" value="C:cytosol"/>
    <property type="evidence" value="ECO:0007669"/>
    <property type="project" value="TreeGrafter"/>
</dbReference>
<evidence type="ECO:0000259" key="4">
    <source>
        <dbReference type="PROSITE" id="PS50943"/>
    </source>
</evidence>
<dbReference type="InterPro" id="IPR001387">
    <property type="entry name" value="Cro/C1-type_HTH"/>
</dbReference>
<evidence type="ECO:0000256" key="2">
    <source>
        <dbReference type="ARBA" id="ARBA00023125"/>
    </source>
</evidence>
<keyword evidence="6" id="KW-1185">Reference proteome</keyword>
<sequence length="458" mass="49341">MALVRTRRRGADGHGIDPATGLYRSLAARPAEFVPPWDKARNMCLVSATEGAHMSSEDRYIGQQVRAVRMRRGISQQVLADRTGLSRGAIAKYENGERPVDSRRTLLALAGALGVTLGDLTGHEQDRLDPSTAEFHTAVPNLETVLWAQGNVTDTRPPRTLDELAAASRTATKLRNDCDYATLGPMLVPMLADAYRHVRDVDDDHAERAWDVLGTIAYGVASALRARGYHALAWNAAQEAQRAANHVGAAAPIAAAAFSRGQILLSRPGALPAALATTVGTAEKIAAEVRTVGEIETYGMLHLHASMVAATMGADPEPHLAEAAEQADRLADAKPNTSVARNESFGPANVALWRMSAAMERREPGQVLALASTLSPGDLPNEGRRAQYFVEIGKAHAMRKNYRESLYALLRAEHAAPQHVRTMPPVRELVGHMMRTAKRNLTTGDLGKLAQRVGVLPA</sequence>
<accession>A0A6I3KRJ3</accession>
<dbReference type="PROSITE" id="PS50943">
    <property type="entry name" value="HTH_CROC1"/>
    <property type="match status" value="1"/>
</dbReference>
<evidence type="ECO:0000256" key="3">
    <source>
        <dbReference type="ARBA" id="ARBA00023163"/>
    </source>
</evidence>
<dbReference type="AlphaFoldDB" id="A0A6I3KRJ3"/>
<dbReference type="PANTHER" id="PTHR46797">
    <property type="entry name" value="HTH-TYPE TRANSCRIPTIONAL REGULATOR"/>
    <property type="match status" value="1"/>
</dbReference>
<evidence type="ECO:0000256" key="1">
    <source>
        <dbReference type="ARBA" id="ARBA00023015"/>
    </source>
</evidence>
<evidence type="ECO:0000313" key="6">
    <source>
        <dbReference type="Proteomes" id="UP000432464"/>
    </source>
</evidence>
<proteinExistence type="predicted"/>
<dbReference type="GO" id="GO:0003677">
    <property type="term" value="F:DNA binding"/>
    <property type="evidence" value="ECO:0007669"/>
    <property type="project" value="UniProtKB-KW"/>
</dbReference>
<name>A0A6I3KRJ3_9NOCA</name>
<dbReference type="InterPro" id="IPR050807">
    <property type="entry name" value="TransReg_Diox_bact_type"/>
</dbReference>
<dbReference type="SUPFAM" id="SSF47413">
    <property type="entry name" value="lambda repressor-like DNA-binding domains"/>
    <property type="match status" value="1"/>
</dbReference>